<comment type="similarity">
    <text evidence="2 9">Belongs to the RRP36 family.</text>
</comment>
<dbReference type="GO" id="GO:0030686">
    <property type="term" value="C:90S preribosome"/>
    <property type="evidence" value="ECO:0007669"/>
    <property type="project" value="TreeGrafter"/>
</dbReference>
<feature type="compositionally biased region" description="Basic and acidic residues" evidence="10">
    <location>
        <begin position="227"/>
        <end position="236"/>
    </location>
</feature>
<dbReference type="PANTHER" id="PTHR21738:SF0">
    <property type="entry name" value="RIBOSOMAL RNA PROCESSING PROTEIN 36 HOMOLOG"/>
    <property type="match status" value="1"/>
</dbReference>
<keyword evidence="6 9" id="KW-0539">Nucleus</keyword>
<dbReference type="EMBL" id="KZ303501">
    <property type="protein sequence ID" value="PIA16269.1"/>
    <property type="molecule type" value="Genomic_DNA"/>
</dbReference>
<feature type="compositionally biased region" description="Polar residues" evidence="10">
    <location>
        <begin position="122"/>
        <end position="139"/>
    </location>
</feature>
<evidence type="ECO:0000313" key="11">
    <source>
        <dbReference type="EMBL" id="PIA16269.1"/>
    </source>
</evidence>
<evidence type="ECO:0000256" key="6">
    <source>
        <dbReference type="ARBA" id="ARBA00023242"/>
    </source>
</evidence>
<comment type="function">
    <text evidence="8 9">Component of the 90S pre-ribosome involved in the maturation of rRNAs. Required for early cleavages of the pre-RNAs in the 40S ribosomal subunit maturation pathway.</text>
</comment>
<gene>
    <name evidence="11" type="ORF">COEREDRAFT_81462</name>
</gene>
<evidence type="ECO:0000256" key="9">
    <source>
        <dbReference type="RuleBase" id="RU368027"/>
    </source>
</evidence>
<keyword evidence="7 9" id="KW-0687">Ribonucleoprotein</keyword>
<feature type="region of interest" description="Disordered" evidence="10">
    <location>
        <begin position="315"/>
        <end position="345"/>
    </location>
</feature>
<dbReference type="GO" id="GO:0000462">
    <property type="term" value="P:maturation of SSU-rRNA from tricistronic rRNA transcript (SSU-rRNA, 5.8S rRNA, LSU-rRNA)"/>
    <property type="evidence" value="ECO:0007669"/>
    <property type="project" value="TreeGrafter"/>
</dbReference>
<dbReference type="AlphaFoldDB" id="A0A2G5BB76"/>
<dbReference type="GO" id="GO:0005730">
    <property type="term" value="C:nucleolus"/>
    <property type="evidence" value="ECO:0007669"/>
    <property type="project" value="UniProtKB-SubCell"/>
</dbReference>
<keyword evidence="4 9" id="KW-0698">rRNA processing</keyword>
<keyword evidence="3 9" id="KW-0690">Ribosome biogenesis</keyword>
<sequence>MVKAAKKVEQYSSDEDSTDGSGDEFTFASEENDEQQQQQGKAYSKESVDSGDESTDSEDEEDPADAEEERKKEIREQLANVPFHKLVQIKQQLGAEKFNRAIGKKDKAHTKVEVRQALRRQLNINSGDKINESTPNYSDSESDDSAPETISNKVSYDMRSARDQTSELHRESKKMPSIMSSKRPVGRFRQVVDMPNPRSRDPRFDSLSGHLNEDLFEKSYEFLEKQQQEEMDELRKQAGKLKNKNPAEARRIQKALGSMQSQAAAKQQKKHMQELKRTHRKMESEAVKQGKNPYFLGRRDLKDLEVAQKFNKLKDSPKLDKFLEKRRKRNATKDHRRMPYQRREE</sequence>
<keyword evidence="5" id="KW-0175">Coiled coil</keyword>
<feature type="region of interest" description="Disordered" evidence="10">
    <location>
        <begin position="100"/>
        <end position="209"/>
    </location>
</feature>
<organism evidence="11 12">
    <name type="scientific">Coemansia reversa (strain ATCC 12441 / NRRL 1564)</name>
    <dbReference type="NCBI Taxonomy" id="763665"/>
    <lineage>
        <taxon>Eukaryota</taxon>
        <taxon>Fungi</taxon>
        <taxon>Fungi incertae sedis</taxon>
        <taxon>Zoopagomycota</taxon>
        <taxon>Kickxellomycotina</taxon>
        <taxon>Kickxellomycetes</taxon>
        <taxon>Kickxellales</taxon>
        <taxon>Kickxellaceae</taxon>
        <taxon>Coemansia</taxon>
    </lineage>
</organism>
<dbReference type="InterPro" id="IPR009292">
    <property type="entry name" value="RRP36"/>
</dbReference>
<dbReference type="Proteomes" id="UP000242474">
    <property type="component" value="Unassembled WGS sequence"/>
</dbReference>
<dbReference type="Pfam" id="PF06102">
    <property type="entry name" value="RRP36"/>
    <property type="match status" value="1"/>
</dbReference>
<evidence type="ECO:0000256" key="3">
    <source>
        <dbReference type="ARBA" id="ARBA00022517"/>
    </source>
</evidence>
<feature type="region of interest" description="Disordered" evidence="10">
    <location>
        <begin position="227"/>
        <end position="291"/>
    </location>
</feature>
<comment type="subunit">
    <text evidence="9">Associates with 90S and pre-40S pre-ribosomal particles.</text>
</comment>
<evidence type="ECO:0000256" key="2">
    <source>
        <dbReference type="ARBA" id="ARBA00009418"/>
    </source>
</evidence>
<keyword evidence="12" id="KW-1185">Reference proteome</keyword>
<feature type="compositionally biased region" description="Basic and acidic residues" evidence="10">
    <location>
        <begin position="159"/>
        <end position="174"/>
    </location>
</feature>
<evidence type="ECO:0000256" key="8">
    <source>
        <dbReference type="ARBA" id="ARBA00025053"/>
    </source>
</evidence>
<accession>A0A2G5BB76</accession>
<evidence type="ECO:0000256" key="7">
    <source>
        <dbReference type="ARBA" id="ARBA00023274"/>
    </source>
</evidence>
<feature type="compositionally biased region" description="Acidic residues" evidence="10">
    <location>
        <begin position="49"/>
        <end position="67"/>
    </location>
</feature>
<dbReference type="OrthoDB" id="448446at2759"/>
<reference evidence="11 12" key="1">
    <citation type="journal article" date="2015" name="Genome Biol. Evol.">
        <title>Phylogenomic analyses indicate that early fungi evolved digesting cell walls of algal ancestors of land plants.</title>
        <authorList>
            <person name="Chang Y."/>
            <person name="Wang S."/>
            <person name="Sekimoto S."/>
            <person name="Aerts A.L."/>
            <person name="Choi C."/>
            <person name="Clum A."/>
            <person name="LaButti K.M."/>
            <person name="Lindquist E.A."/>
            <person name="Yee Ngan C."/>
            <person name="Ohm R.A."/>
            <person name="Salamov A.A."/>
            <person name="Grigoriev I.V."/>
            <person name="Spatafora J.W."/>
            <person name="Berbee M.L."/>
        </authorList>
    </citation>
    <scope>NUCLEOTIDE SEQUENCE [LARGE SCALE GENOMIC DNA]</scope>
    <source>
        <strain evidence="11 12">NRRL 1564</strain>
    </source>
</reference>
<evidence type="ECO:0000256" key="1">
    <source>
        <dbReference type="ARBA" id="ARBA00004604"/>
    </source>
</evidence>
<feature type="compositionally biased region" description="Basic and acidic residues" evidence="10">
    <location>
        <begin position="100"/>
        <end position="116"/>
    </location>
</feature>
<feature type="compositionally biased region" description="Basic and acidic residues" evidence="10">
    <location>
        <begin position="271"/>
        <end position="288"/>
    </location>
</feature>
<proteinExistence type="inferred from homology"/>
<comment type="subcellular location">
    <subcellularLocation>
        <location evidence="1 9">Nucleus</location>
        <location evidence="1 9">Nucleolus</location>
    </subcellularLocation>
</comment>
<evidence type="ECO:0000256" key="10">
    <source>
        <dbReference type="SAM" id="MobiDB-lite"/>
    </source>
</evidence>
<dbReference type="STRING" id="763665.A0A2G5BB76"/>
<protein>
    <recommendedName>
        <fullName evidence="9">rRNA biogenesis protein RRP36</fullName>
    </recommendedName>
</protein>
<evidence type="ECO:0000256" key="5">
    <source>
        <dbReference type="ARBA" id="ARBA00023054"/>
    </source>
</evidence>
<feature type="compositionally biased region" description="Acidic residues" evidence="10">
    <location>
        <begin position="12"/>
        <end position="22"/>
    </location>
</feature>
<feature type="compositionally biased region" description="Basic residues" evidence="10">
    <location>
        <begin position="324"/>
        <end position="345"/>
    </location>
</feature>
<name>A0A2G5BB76_COERN</name>
<dbReference type="PANTHER" id="PTHR21738">
    <property type="entry name" value="RIBOSOMAL RNA PROCESSING PROTEIN 36 HOMOLOG"/>
    <property type="match status" value="1"/>
</dbReference>
<evidence type="ECO:0000313" key="12">
    <source>
        <dbReference type="Proteomes" id="UP000242474"/>
    </source>
</evidence>
<evidence type="ECO:0000256" key="4">
    <source>
        <dbReference type="ARBA" id="ARBA00022552"/>
    </source>
</evidence>
<feature type="region of interest" description="Disordered" evidence="10">
    <location>
        <begin position="1"/>
        <end position="81"/>
    </location>
</feature>